<feature type="compositionally biased region" description="Basic and acidic residues" evidence="1">
    <location>
        <begin position="45"/>
        <end position="74"/>
    </location>
</feature>
<dbReference type="EMBL" id="CP029193">
    <property type="protein sequence ID" value="QES25621.1"/>
    <property type="molecule type" value="Genomic_DNA"/>
</dbReference>
<protein>
    <submittedName>
        <fullName evidence="2">Uncharacterized protein</fullName>
    </submittedName>
</protein>
<organism evidence="2 3">
    <name type="scientific">Streptomyces venezuelae</name>
    <dbReference type="NCBI Taxonomy" id="54571"/>
    <lineage>
        <taxon>Bacteria</taxon>
        <taxon>Bacillati</taxon>
        <taxon>Actinomycetota</taxon>
        <taxon>Actinomycetes</taxon>
        <taxon>Kitasatosporales</taxon>
        <taxon>Streptomycetaceae</taxon>
        <taxon>Streptomyces</taxon>
    </lineage>
</organism>
<reference evidence="2 3" key="1">
    <citation type="submission" date="2018-05" db="EMBL/GenBank/DDBJ databases">
        <title>Streptomyces venezuelae.</title>
        <authorList>
            <person name="Kim W."/>
            <person name="Lee N."/>
            <person name="Cho B.-K."/>
        </authorList>
    </citation>
    <scope>NUCLEOTIDE SEQUENCE [LARGE SCALE GENOMIC DNA]</scope>
    <source>
        <strain evidence="2 3">ATCC 14583</strain>
    </source>
</reference>
<name>A0A5P2B8U2_STRVZ</name>
<evidence type="ECO:0000313" key="2">
    <source>
        <dbReference type="EMBL" id="QES25621.1"/>
    </source>
</evidence>
<evidence type="ECO:0000256" key="1">
    <source>
        <dbReference type="SAM" id="MobiDB-lite"/>
    </source>
</evidence>
<keyword evidence="3" id="KW-1185">Reference proteome</keyword>
<proteinExistence type="predicted"/>
<evidence type="ECO:0000313" key="3">
    <source>
        <dbReference type="Proteomes" id="UP000323046"/>
    </source>
</evidence>
<dbReference type="AlphaFoldDB" id="A0A5P2B8U2"/>
<feature type="region of interest" description="Disordered" evidence="1">
    <location>
        <begin position="1"/>
        <end position="79"/>
    </location>
</feature>
<gene>
    <name evidence="2" type="ORF">DEJ47_03365</name>
</gene>
<sequence length="115" mass="12367">MPVTLDRGGRRGRPTGEVITRTPPGVGAARPEVAGPSAQDEQDDGHDRSHQAGRLRARDPLARRRDAEDGRDGGCSEARTTAMDGICCWAARRWRMRPSAAPAPISTARPDSLRG</sequence>
<dbReference type="Proteomes" id="UP000323046">
    <property type="component" value="Chromosome"/>
</dbReference>
<accession>A0A5P2B8U2</accession>